<comment type="caution">
    <text evidence="3">The sequence shown here is derived from an EMBL/GenBank/DDBJ whole genome shotgun (WGS) entry which is preliminary data.</text>
</comment>
<keyword evidence="2" id="KW-0472">Membrane</keyword>
<dbReference type="EMBL" id="JACVVK020000266">
    <property type="protein sequence ID" value="KAK7481147.1"/>
    <property type="molecule type" value="Genomic_DNA"/>
</dbReference>
<dbReference type="AlphaFoldDB" id="A0ABD0K1B1"/>
<protein>
    <submittedName>
        <fullName evidence="3">Uncharacterized protein</fullName>
    </submittedName>
</protein>
<keyword evidence="4" id="KW-1185">Reference proteome</keyword>
<proteinExistence type="predicted"/>
<dbReference type="Proteomes" id="UP001519460">
    <property type="component" value="Unassembled WGS sequence"/>
</dbReference>
<evidence type="ECO:0000313" key="3">
    <source>
        <dbReference type="EMBL" id="KAK7481147.1"/>
    </source>
</evidence>
<reference evidence="3 4" key="1">
    <citation type="journal article" date="2023" name="Sci. Data">
        <title>Genome assembly of the Korean intertidal mud-creeper Batillaria attramentaria.</title>
        <authorList>
            <person name="Patra A.K."/>
            <person name="Ho P.T."/>
            <person name="Jun S."/>
            <person name="Lee S.J."/>
            <person name="Kim Y."/>
            <person name="Won Y.J."/>
        </authorList>
    </citation>
    <scope>NUCLEOTIDE SEQUENCE [LARGE SCALE GENOMIC DNA]</scope>
    <source>
        <strain evidence="3">Wonlab-2016</strain>
    </source>
</reference>
<feature type="compositionally biased region" description="Polar residues" evidence="1">
    <location>
        <begin position="21"/>
        <end position="44"/>
    </location>
</feature>
<organism evidence="3 4">
    <name type="scientific">Batillaria attramentaria</name>
    <dbReference type="NCBI Taxonomy" id="370345"/>
    <lineage>
        <taxon>Eukaryota</taxon>
        <taxon>Metazoa</taxon>
        <taxon>Spiralia</taxon>
        <taxon>Lophotrochozoa</taxon>
        <taxon>Mollusca</taxon>
        <taxon>Gastropoda</taxon>
        <taxon>Caenogastropoda</taxon>
        <taxon>Sorbeoconcha</taxon>
        <taxon>Cerithioidea</taxon>
        <taxon>Batillariidae</taxon>
        <taxon>Batillaria</taxon>
    </lineage>
</organism>
<evidence type="ECO:0000256" key="1">
    <source>
        <dbReference type="SAM" id="MobiDB-lite"/>
    </source>
</evidence>
<keyword evidence="2" id="KW-1133">Transmembrane helix</keyword>
<keyword evidence="2" id="KW-0812">Transmembrane</keyword>
<evidence type="ECO:0000313" key="4">
    <source>
        <dbReference type="Proteomes" id="UP001519460"/>
    </source>
</evidence>
<name>A0ABD0K1B1_9CAEN</name>
<feature type="transmembrane region" description="Helical" evidence="2">
    <location>
        <begin position="61"/>
        <end position="82"/>
    </location>
</feature>
<accession>A0ABD0K1B1</accession>
<gene>
    <name evidence="3" type="ORF">BaRGS_00027580</name>
</gene>
<feature type="region of interest" description="Disordered" evidence="1">
    <location>
        <begin position="1"/>
        <end position="57"/>
    </location>
</feature>
<evidence type="ECO:0000256" key="2">
    <source>
        <dbReference type="SAM" id="Phobius"/>
    </source>
</evidence>
<sequence length="107" mass="11480">MMEADEAGKMNKPKQRKVETVMTNPDLNSDWTQQTDGSMEGSRTGSEKPAKSSSTAQEPKWLCYSGVVISVLVALTAVLVSLDTPERPLIPHLENSTSVVSGGVLTC</sequence>